<dbReference type="AlphaFoldDB" id="A0A1H3EY86"/>
<keyword evidence="3" id="KW-1185">Reference proteome</keyword>
<evidence type="ECO:0000256" key="1">
    <source>
        <dbReference type="SAM" id="MobiDB-lite"/>
    </source>
</evidence>
<organism evidence="2 3">
    <name type="scientific">Roseicitreum antarcticum</name>
    <dbReference type="NCBI Taxonomy" id="564137"/>
    <lineage>
        <taxon>Bacteria</taxon>
        <taxon>Pseudomonadati</taxon>
        <taxon>Pseudomonadota</taxon>
        <taxon>Alphaproteobacteria</taxon>
        <taxon>Rhodobacterales</taxon>
        <taxon>Paracoccaceae</taxon>
        <taxon>Roseicitreum</taxon>
    </lineage>
</organism>
<dbReference type="Proteomes" id="UP000198539">
    <property type="component" value="Unassembled WGS sequence"/>
</dbReference>
<sequence>MGRAVSAGWDKWCGSLRGVHGDGGWRKHWHSDCGGVMVHPVHAQEPGGRIGSDGPRLADLLEMHARDGRGGGGPGGAAQREGHALASRRTAHPGGNAGVTQRVDAARHFVETCNGAWGAAHKTSSDGRDPVKHRDMGIIPHTGCRDAVQRGIGKDDVARLALACGIGRGRCGLQHSLEVELDGDPGIERDAYIDPLGLTVGRAVAGTALHAGITMGNGVIAVGCRDRFDLGDHRIACVIELQKVRFTAVDAVGIPIGRDVAKPQPQVAGGLWYRQGEWRGIGVEPRIADRVDVERGIKPVGSGADQPGDARDVDGLVTQVKNVTHGISISI</sequence>
<protein>
    <submittedName>
        <fullName evidence="2">Uncharacterized protein</fullName>
    </submittedName>
</protein>
<evidence type="ECO:0000313" key="3">
    <source>
        <dbReference type="Proteomes" id="UP000198539"/>
    </source>
</evidence>
<proteinExistence type="predicted"/>
<reference evidence="2 3" key="1">
    <citation type="submission" date="2016-10" db="EMBL/GenBank/DDBJ databases">
        <authorList>
            <person name="de Groot N.N."/>
        </authorList>
    </citation>
    <scope>NUCLEOTIDE SEQUENCE [LARGE SCALE GENOMIC DNA]</scope>
    <source>
        <strain evidence="2 3">CGMCC 1.8894</strain>
    </source>
</reference>
<evidence type="ECO:0000313" key="2">
    <source>
        <dbReference type="EMBL" id="SDX82929.1"/>
    </source>
</evidence>
<dbReference type="EMBL" id="FNOM01000027">
    <property type="protein sequence ID" value="SDX82929.1"/>
    <property type="molecule type" value="Genomic_DNA"/>
</dbReference>
<feature type="region of interest" description="Disordered" evidence="1">
    <location>
        <begin position="66"/>
        <end position="97"/>
    </location>
</feature>
<accession>A0A1H3EY86</accession>
<gene>
    <name evidence="2" type="ORF">SAMN04488238_12716</name>
</gene>
<name>A0A1H3EY86_9RHOB</name>